<accession>A0A3R9PB54</accession>
<dbReference type="InterPro" id="IPR004341">
    <property type="entry name" value="CAT_RNA-bd_dom"/>
</dbReference>
<dbReference type="GO" id="GO:0003723">
    <property type="term" value="F:RNA binding"/>
    <property type="evidence" value="ECO:0007669"/>
    <property type="project" value="InterPro"/>
</dbReference>
<dbReference type="EMBL" id="RBVX01000001">
    <property type="protein sequence ID" value="RSL35427.1"/>
    <property type="molecule type" value="Genomic_DNA"/>
</dbReference>
<dbReference type="InterPro" id="IPR036650">
    <property type="entry name" value="CAT_RNA-bd_dom_sf"/>
</dbReference>
<name>A0A3R9PB54_9BACI</name>
<comment type="caution">
    <text evidence="2">The sequence shown here is derived from an EMBL/GenBank/DDBJ whole genome shotgun (WGS) entry which is preliminary data.</text>
</comment>
<dbReference type="Pfam" id="PF03123">
    <property type="entry name" value="CAT_RBD"/>
    <property type="match status" value="1"/>
</dbReference>
<organism evidence="2 3">
    <name type="scientific">Salibacterium salarium</name>
    <dbReference type="NCBI Taxonomy" id="284579"/>
    <lineage>
        <taxon>Bacteria</taxon>
        <taxon>Bacillati</taxon>
        <taxon>Bacillota</taxon>
        <taxon>Bacilli</taxon>
        <taxon>Bacillales</taxon>
        <taxon>Bacillaceae</taxon>
    </lineage>
</organism>
<dbReference type="RefSeq" id="WP_125554048.1">
    <property type="nucleotide sequence ID" value="NZ_RBVX01000001.1"/>
</dbReference>
<evidence type="ECO:0000313" key="3">
    <source>
        <dbReference type="Proteomes" id="UP000275076"/>
    </source>
</evidence>
<keyword evidence="3" id="KW-1185">Reference proteome</keyword>
<protein>
    <recommendedName>
        <fullName evidence="1">CAT RNA-binding domain-containing protein</fullName>
    </recommendedName>
</protein>
<gene>
    <name evidence="2" type="ORF">D7Z54_02155</name>
</gene>
<feature type="domain" description="CAT RNA-binding" evidence="1">
    <location>
        <begin position="1"/>
        <end position="21"/>
    </location>
</feature>
<evidence type="ECO:0000313" key="2">
    <source>
        <dbReference type="EMBL" id="RSL35427.1"/>
    </source>
</evidence>
<proteinExistence type="predicted"/>
<dbReference type="Gene3D" id="2.30.24.10">
    <property type="entry name" value="CAT RNA-binding domain"/>
    <property type="match status" value="1"/>
</dbReference>
<dbReference type="Proteomes" id="UP000275076">
    <property type="component" value="Unassembled WGS sequence"/>
</dbReference>
<evidence type="ECO:0000259" key="1">
    <source>
        <dbReference type="Pfam" id="PF03123"/>
    </source>
</evidence>
<dbReference type="AlphaFoldDB" id="A0A3R9PB54"/>
<sequence length="24" mass="2772">MKIKQVFNNNAISALDQQQNELKP</sequence>
<reference evidence="2 3" key="1">
    <citation type="submission" date="2018-10" db="EMBL/GenBank/DDBJ databases">
        <title>Draft genome sequence of Bacillus salarius IM0101, isolated from a hypersaline soil in Inner Mongolia, China.</title>
        <authorList>
            <person name="Yamprayoonswat W."/>
            <person name="Boonvisut S."/>
            <person name="Jumpathong W."/>
            <person name="Sittihan S."/>
            <person name="Ruangsuj P."/>
            <person name="Wanthongcharoen S."/>
            <person name="Thongpramul N."/>
            <person name="Pimmason S."/>
            <person name="Yu B."/>
            <person name="Yasawong M."/>
        </authorList>
    </citation>
    <scope>NUCLEOTIDE SEQUENCE [LARGE SCALE GENOMIC DNA]</scope>
    <source>
        <strain evidence="2 3">IM0101</strain>
    </source>
</reference>